<comment type="function">
    <text evidence="3">Inhibits the supercoiling activity of DNA gyrase. Acts by inhibiting DNA gyrase at an early step, prior to (or at the step of) binding of DNA by the gyrase. It protects cells against toxins that target DNA gyrase, by inhibiting activity of these toxins and reducing the formation of lethal double-strand breaks in the cell.</text>
</comment>
<proteinExistence type="inferred from homology"/>
<comment type="subcellular location">
    <subcellularLocation>
        <location evidence="3">Cytoplasm</location>
    </subcellularLocation>
</comment>
<dbReference type="Pfam" id="PF06445">
    <property type="entry name" value="GyrI-like"/>
    <property type="match status" value="1"/>
</dbReference>
<evidence type="ECO:0000313" key="5">
    <source>
        <dbReference type="EMBL" id="QPS20293.1"/>
    </source>
</evidence>
<dbReference type="GO" id="GO:0008657">
    <property type="term" value="F:DNA topoisomerase type II (double strand cut, ATP-hydrolyzing) inhibitor activity"/>
    <property type="evidence" value="ECO:0007669"/>
    <property type="project" value="UniProtKB-UniRule"/>
</dbReference>
<gene>
    <name evidence="3 6" type="primary">sbmC</name>
    <name evidence="5" type="ORF">I6G64_22515</name>
    <name evidence="6" type="ORF">NCTC12961_03703</name>
</gene>
<feature type="domain" description="AraC effector-binding" evidence="4">
    <location>
        <begin position="1"/>
        <end position="154"/>
    </location>
</feature>
<dbReference type="InterPro" id="IPR024911">
    <property type="entry name" value="SmbC"/>
</dbReference>
<dbReference type="InterPro" id="IPR050908">
    <property type="entry name" value="SmbC-like"/>
</dbReference>
<dbReference type="RefSeq" id="WP_063197212.1">
    <property type="nucleotide sequence ID" value="NZ_CAMITG010000005.1"/>
</dbReference>
<dbReference type="HAMAP" id="MF_01896">
    <property type="entry name" value="DNA_gyrase_inhibitor"/>
    <property type="match status" value="1"/>
</dbReference>
<dbReference type="AlphaFoldDB" id="A0A2X4Y1V8"/>
<dbReference type="NCBIfam" id="NF007451">
    <property type="entry name" value="PRK10016.1"/>
    <property type="match status" value="1"/>
</dbReference>
<organism evidence="6 7">
    <name type="scientific">Serratia plymuthica</name>
    <dbReference type="NCBI Taxonomy" id="82996"/>
    <lineage>
        <taxon>Bacteria</taxon>
        <taxon>Pseudomonadati</taxon>
        <taxon>Pseudomonadota</taxon>
        <taxon>Gammaproteobacteria</taxon>
        <taxon>Enterobacterales</taxon>
        <taxon>Yersiniaceae</taxon>
        <taxon>Serratia</taxon>
    </lineage>
</organism>
<reference evidence="5 8" key="2">
    <citation type="submission" date="2020-12" db="EMBL/GenBank/DDBJ databases">
        <title>FDA dAtabase for Regulatory Grade micrObial Sequences (FDA-ARGOS): Supporting development and validation of Infectious Disease Dx tests.</title>
        <authorList>
            <person name="Sproer C."/>
            <person name="Gronow S."/>
            <person name="Severitt S."/>
            <person name="Schroder I."/>
            <person name="Tallon L."/>
            <person name="Sadzewicz L."/>
            <person name="Zhao X."/>
            <person name="Boylan J."/>
            <person name="Ott S."/>
            <person name="Bowen H."/>
            <person name="Vavikolanu K."/>
            <person name="Mehta A."/>
            <person name="Aluvathingal J."/>
            <person name="Nadendla S."/>
            <person name="Lowell S."/>
            <person name="Myers T."/>
            <person name="Yan Y."/>
            <person name="Sichtig H."/>
        </authorList>
    </citation>
    <scope>NUCLEOTIDE SEQUENCE [LARGE SCALE GENOMIC DNA]</scope>
    <source>
        <strain evidence="5 8">FDAARGOS_907</strain>
    </source>
</reference>
<keyword evidence="2 3" id="KW-0346">Stress response</keyword>
<name>A0A2X4Y1V8_SERPL</name>
<keyword evidence="8" id="KW-1185">Reference proteome</keyword>
<protein>
    <recommendedName>
        <fullName evidence="3">DNA gyrase inhibitor</fullName>
    </recommendedName>
</protein>
<dbReference type="InterPro" id="IPR010499">
    <property type="entry name" value="AraC_E-bd"/>
</dbReference>
<reference evidence="6 7" key="1">
    <citation type="submission" date="2018-06" db="EMBL/GenBank/DDBJ databases">
        <authorList>
            <consortium name="Pathogen Informatics"/>
            <person name="Doyle S."/>
        </authorList>
    </citation>
    <scope>NUCLEOTIDE SEQUENCE [LARGE SCALE GENOMIC DNA]</scope>
    <source>
        <strain evidence="6 7">NCTC12961</strain>
    </source>
</reference>
<evidence type="ECO:0000313" key="8">
    <source>
        <dbReference type="Proteomes" id="UP000594967"/>
    </source>
</evidence>
<dbReference type="EMBL" id="CP065673">
    <property type="protein sequence ID" value="QPS20293.1"/>
    <property type="molecule type" value="Genomic_DNA"/>
</dbReference>
<dbReference type="Gene3D" id="3.20.80.10">
    <property type="entry name" value="Regulatory factor, effector binding domain"/>
    <property type="match status" value="1"/>
</dbReference>
<keyword evidence="1 3" id="KW-0963">Cytoplasm</keyword>
<dbReference type="SMART" id="SM00871">
    <property type="entry name" value="AraC_E_bind"/>
    <property type="match status" value="1"/>
</dbReference>
<evidence type="ECO:0000259" key="4">
    <source>
        <dbReference type="SMART" id="SM00871"/>
    </source>
</evidence>
<evidence type="ECO:0000313" key="7">
    <source>
        <dbReference type="Proteomes" id="UP000248897"/>
    </source>
</evidence>
<dbReference type="InterPro" id="IPR029442">
    <property type="entry name" value="GyrI-like"/>
</dbReference>
<dbReference type="PANTHER" id="PTHR40055:SF2">
    <property type="entry name" value="DNA GYRASE INHIBITOR"/>
    <property type="match status" value="1"/>
</dbReference>
<comment type="similarity">
    <text evidence="3">Belongs to the DNA gyrase inhibitor family.</text>
</comment>
<dbReference type="GO" id="GO:0005737">
    <property type="term" value="C:cytoplasm"/>
    <property type="evidence" value="ECO:0007669"/>
    <property type="project" value="UniProtKB-SubCell"/>
</dbReference>
<dbReference type="PANTHER" id="PTHR40055">
    <property type="entry name" value="TRANSCRIPTIONAL REGULATOR YGIV-RELATED"/>
    <property type="match status" value="1"/>
</dbReference>
<evidence type="ECO:0000313" key="6">
    <source>
        <dbReference type="EMBL" id="SQI42704.1"/>
    </source>
</evidence>
<accession>A0A2X4Y1V8</accession>
<dbReference type="Proteomes" id="UP000248897">
    <property type="component" value="Chromosome 1"/>
</dbReference>
<evidence type="ECO:0000256" key="3">
    <source>
        <dbReference type="HAMAP-Rule" id="MF_01896"/>
    </source>
</evidence>
<dbReference type="EMBL" id="LS483469">
    <property type="protein sequence ID" value="SQI42704.1"/>
    <property type="molecule type" value="Genomic_DNA"/>
</dbReference>
<comment type="subunit">
    <text evidence="3">Interacts with DNA gyrase.</text>
</comment>
<evidence type="ECO:0000256" key="1">
    <source>
        <dbReference type="ARBA" id="ARBA00022490"/>
    </source>
</evidence>
<sequence length="156" mass="17767">MAIRIEDRAAEQVVGVRVVGPYPQTIPLGLERLMAWRQQQDIEPGKWLVLYWDDPAEVAPERLRADVVFTVASDFTLPTPGSEGFTLQTLPAGLYGIYHVRITDGDFERAWSDFYQKELPASGYQPTEGVCYEHYLNDCEADGYFDLDIYQSVKKI</sequence>
<dbReference type="Proteomes" id="UP000594967">
    <property type="component" value="Chromosome"/>
</dbReference>
<dbReference type="SUPFAM" id="SSF55136">
    <property type="entry name" value="Probable bacterial effector-binding domain"/>
    <property type="match status" value="1"/>
</dbReference>
<evidence type="ECO:0000256" key="2">
    <source>
        <dbReference type="ARBA" id="ARBA00023016"/>
    </source>
</evidence>
<dbReference type="InterPro" id="IPR011256">
    <property type="entry name" value="Reg_factor_effector_dom_sf"/>
</dbReference>